<name>A0A1Y2J766_TRAC3</name>
<keyword evidence="2" id="KW-1185">Reference proteome</keyword>
<protein>
    <submittedName>
        <fullName evidence="1">Uncharacterized protein</fullName>
    </submittedName>
</protein>
<gene>
    <name evidence="1" type="ORF">PYCCODRAFT_1429715</name>
</gene>
<proteinExistence type="predicted"/>
<accession>A0A1Y2J766</accession>
<sequence length="72" mass="8185">MFCDQRICLAKPLIRLLLRSLKGSSPQLEQATLYCALGTTQRFRTLERLVAFLYGGTLQISRVSIPRSPHIH</sequence>
<evidence type="ECO:0000313" key="1">
    <source>
        <dbReference type="EMBL" id="OSD08654.1"/>
    </source>
</evidence>
<evidence type="ECO:0000313" key="2">
    <source>
        <dbReference type="Proteomes" id="UP000193067"/>
    </source>
</evidence>
<dbReference type="Proteomes" id="UP000193067">
    <property type="component" value="Unassembled WGS sequence"/>
</dbReference>
<dbReference type="EMBL" id="KZ084086">
    <property type="protein sequence ID" value="OSD08654.1"/>
    <property type="molecule type" value="Genomic_DNA"/>
</dbReference>
<dbReference type="AlphaFoldDB" id="A0A1Y2J766"/>
<reference evidence="1 2" key="1">
    <citation type="journal article" date="2015" name="Biotechnol. Biofuels">
        <title>Enhanced degradation of softwood versus hardwood by the white-rot fungus Pycnoporus coccineus.</title>
        <authorList>
            <person name="Couturier M."/>
            <person name="Navarro D."/>
            <person name="Chevret D."/>
            <person name="Henrissat B."/>
            <person name="Piumi F."/>
            <person name="Ruiz-Duenas F.J."/>
            <person name="Martinez A.T."/>
            <person name="Grigoriev I.V."/>
            <person name="Riley R."/>
            <person name="Lipzen A."/>
            <person name="Berrin J.G."/>
            <person name="Master E.R."/>
            <person name="Rosso M.N."/>
        </authorList>
    </citation>
    <scope>NUCLEOTIDE SEQUENCE [LARGE SCALE GENOMIC DNA]</scope>
    <source>
        <strain evidence="1 2">BRFM310</strain>
    </source>
</reference>
<organism evidence="1 2">
    <name type="scientific">Trametes coccinea (strain BRFM310)</name>
    <name type="common">Pycnoporus coccineus</name>
    <dbReference type="NCBI Taxonomy" id="1353009"/>
    <lineage>
        <taxon>Eukaryota</taxon>
        <taxon>Fungi</taxon>
        <taxon>Dikarya</taxon>
        <taxon>Basidiomycota</taxon>
        <taxon>Agaricomycotina</taxon>
        <taxon>Agaricomycetes</taxon>
        <taxon>Polyporales</taxon>
        <taxon>Polyporaceae</taxon>
        <taxon>Trametes</taxon>
    </lineage>
</organism>